<evidence type="ECO:0000256" key="3">
    <source>
        <dbReference type="ARBA" id="ARBA00008715"/>
    </source>
</evidence>
<evidence type="ECO:0000256" key="1">
    <source>
        <dbReference type="ARBA" id="ARBA00004477"/>
    </source>
</evidence>
<name>A0A7S3V844_9STRA</name>
<gene>
    <name evidence="12" type="ORF">CDEB00056_LOCUS8540</name>
</gene>
<accession>A0A7S3V844</accession>
<evidence type="ECO:0000256" key="7">
    <source>
        <dbReference type="ARBA" id="ARBA00022824"/>
    </source>
</evidence>
<dbReference type="EMBL" id="HBIO01010991">
    <property type="protein sequence ID" value="CAE0463699.1"/>
    <property type="molecule type" value="Transcribed_RNA"/>
</dbReference>
<dbReference type="GO" id="GO:0005789">
    <property type="term" value="C:endoplasmic reticulum membrane"/>
    <property type="evidence" value="ECO:0007669"/>
    <property type="project" value="UniProtKB-SubCell"/>
</dbReference>
<organism evidence="12">
    <name type="scientific">Chaetoceros debilis</name>
    <dbReference type="NCBI Taxonomy" id="122233"/>
    <lineage>
        <taxon>Eukaryota</taxon>
        <taxon>Sar</taxon>
        <taxon>Stramenopiles</taxon>
        <taxon>Ochrophyta</taxon>
        <taxon>Bacillariophyta</taxon>
        <taxon>Coscinodiscophyceae</taxon>
        <taxon>Chaetocerotophycidae</taxon>
        <taxon>Chaetocerotales</taxon>
        <taxon>Chaetocerotaceae</taxon>
        <taxon>Chaetoceros</taxon>
    </lineage>
</organism>
<comment type="similarity">
    <text evidence="3 10">Belongs to the ALG6/ALG8 glucosyltransferase family.</text>
</comment>
<keyword evidence="7 10" id="KW-0256">Endoplasmic reticulum</keyword>
<keyword evidence="8 10" id="KW-1133">Transmembrane helix</keyword>
<dbReference type="PANTHER" id="PTHR12413">
    <property type="entry name" value="DOLICHYL GLYCOSYLTRANSFERASE"/>
    <property type="match status" value="1"/>
</dbReference>
<dbReference type="PANTHER" id="PTHR12413:SF1">
    <property type="entry name" value="DOLICHYL PYROPHOSPHATE MAN9GLCNAC2 ALPHA-1,3-GLUCOSYLTRANSFERASE"/>
    <property type="match status" value="1"/>
</dbReference>
<proteinExistence type="inferred from homology"/>
<evidence type="ECO:0000256" key="2">
    <source>
        <dbReference type="ARBA" id="ARBA00004922"/>
    </source>
</evidence>
<dbReference type="InterPro" id="IPR004856">
    <property type="entry name" value="Glyco_trans_ALG6/ALG8"/>
</dbReference>
<comment type="subcellular location">
    <subcellularLocation>
        <location evidence="1 10">Endoplasmic reticulum membrane</location>
        <topology evidence="1 10">Multi-pass membrane protein</topology>
    </subcellularLocation>
</comment>
<evidence type="ECO:0000256" key="6">
    <source>
        <dbReference type="ARBA" id="ARBA00022692"/>
    </source>
</evidence>
<dbReference type="GO" id="GO:0042281">
    <property type="term" value="F:dolichyl pyrophosphate Man9GlcNAc2 alpha-1,3-glucosyltransferase activity"/>
    <property type="evidence" value="ECO:0007669"/>
    <property type="project" value="TreeGrafter"/>
</dbReference>
<keyword evidence="9 10" id="KW-0472">Membrane</keyword>
<feature type="transmembrane region" description="Helical" evidence="10">
    <location>
        <begin position="312"/>
        <end position="333"/>
    </location>
</feature>
<dbReference type="UniPathway" id="UPA00378"/>
<feature type="transmembrane region" description="Helical" evidence="10">
    <location>
        <begin position="360"/>
        <end position="381"/>
    </location>
</feature>
<feature type="transmembrane region" description="Helical" evidence="10">
    <location>
        <begin position="236"/>
        <end position="258"/>
    </location>
</feature>
<reference evidence="12" key="1">
    <citation type="submission" date="2021-01" db="EMBL/GenBank/DDBJ databases">
        <authorList>
            <person name="Corre E."/>
            <person name="Pelletier E."/>
            <person name="Niang G."/>
            <person name="Scheremetjew M."/>
            <person name="Finn R."/>
            <person name="Kale V."/>
            <person name="Holt S."/>
            <person name="Cochrane G."/>
            <person name="Meng A."/>
            <person name="Brown T."/>
            <person name="Cohen L."/>
        </authorList>
    </citation>
    <scope>NUCLEOTIDE SEQUENCE</scope>
    <source>
        <strain evidence="12">MM31A-1</strain>
    </source>
</reference>
<keyword evidence="11" id="KW-0732">Signal</keyword>
<evidence type="ECO:0000256" key="8">
    <source>
        <dbReference type="ARBA" id="ARBA00022989"/>
    </source>
</evidence>
<keyword evidence="4 10" id="KW-0328">Glycosyltransferase</keyword>
<evidence type="ECO:0000256" key="4">
    <source>
        <dbReference type="ARBA" id="ARBA00022676"/>
    </source>
</evidence>
<evidence type="ECO:0000256" key="9">
    <source>
        <dbReference type="ARBA" id="ARBA00023136"/>
    </source>
</evidence>
<dbReference type="EC" id="2.4.1.-" evidence="10"/>
<feature type="transmembrane region" description="Helical" evidence="10">
    <location>
        <begin position="114"/>
        <end position="134"/>
    </location>
</feature>
<dbReference type="Pfam" id="PF03155">
    <property type="entry name" value="Alg6_Alg8"/>
    <property type="match status" value="1"/>
</dbReference>
<comment type="pathway">
    <text evidence="2 10">Protein modification; protein glycosylation.</text>
</comment>
<keyword evidence="5 10" id="KW-0808">Transferase</keyword>
<dbReference type="AlphaFoldDB" id="A0A7S3V844"/>
<evidence type="ECO:0000256" key="10">
    <source>
        <dbReference type="RuleBase" id="RU363110"/>
    </source>
</evidence>
<protein>
    <recommendedName>
        <fullName evidence="10">Alpha-1,3-glucosyltransferase</fullName>
        <ecNumber evidence="10">2.4.1.-</ecNumber>
    </recommendedName>
</protein>
<feature type="chain" id="PRO_5031293871" description="Alpha-1,3-glucosyltransferase" evidence="11">
    <location>
        <begin position="25"/>
        <end position="535"/>
    </location>
</feature>
<evidence type="ECO:0000313" key="12">
    <source>
        <dbReference type="EMBL" id="CAE0463699.1"/>
    </source>
</evidence>
<feature type="transmembrane region" description="Helical" evidence="10">
    <location>
        <begin position="188"/>
        <end position="206"/>
    </location>
</feature>
<evidence type="ECO:0000256" key="5">
    <source>
        <dbReference type="ARBA" id="ARBA00022679"/>
    </source>
</evidence>
<sequence>MKAEKARNLLVVVLPLLLRALLSPFPHSGQSGYHGSSTAYGGDFEAQRHWMEMTLHLPLSQWYKYDVTYWGLDYPPFIAYASYGMGWLSQKIVGIESVALLSSRGFEDENHKSFMRATVIAWDLIAYFPFVYLLSKRLGGPGSKGIAIFLTAVVQPALVLVDNGHFQYNQVCLGLSLGACHFMTLSDTIGVSDVIASVLFCLALNWKQMGLYYAPAVFSYLLGKCFHRSENWRKTLVNIAILGATVVGTFFLMFYPFYHFREQNESIFEVYGPIVQRLFPFSRGLFEGKVANIWCLASTKPLSVRKHIPENLQPLCALLLTILMCLPFCYNLFHLGRMGSKLSLHDKNSKVHTPPQHLQGLLWGMSGTSLSFFLASFQVHEKSILLPLAPASMLLFDSPDVIQWFSLVCVWSLWHLLTIDRLKVPYFIIVVLFFCIFNYVNTSDSNDSLKLPMPRRLKKTRVEGMTNIFIKAESSIIAMITLHIAELLVTPPANLPDLFPLLWILKGCVSFIAMWCIGLTKTSMLIKKEELVKED</sequence>
<keyword evidence="6 10" id="KW-0812">Transmembrane</keyword>
<evidence type="ECO:0000256" key="11">
    <source>
        <dbReference type="SAM" id="SignalP"/>
    </source>
</evidence>
<feature type="transmembrane region" description="Helical" evidence="10">
    <location>
        <begin position="498"/>
        <end position="519"/>
    </location>
</feature>
<feature type="transmembrane region" description="Helical" evidence="10">
    <location>
        <begin position="424"/>
        <end position="441"/>
    </location>
</feature>
<feature type="transmembrane region" description="Helical" evidence="10">
    <location>
        <begin position="401"/>
        <end position="417"/>
    </location>
</feature>
<feature type="signal peptide" evidence="11">
    <location>
        <begin position="1"/>
        <end position="24"/>
    </location>
</feature>